<accession>A0A0C3KS45</accession>
<dbReference type="InterPro" id="IPR000073">
    <property type="entry name" value="AB_hydrolase_1"/>
</dbReference>
<reference evidence="3" key="2">
    <citation type="submission" date="2015-01" db="EMBL/GenBank/DDBJ databases">
        <title>Evolutionary Origins and Diversification of the Mycorrhizal Mutualists.</title>
        <authorList>
            <consortium name="DOE Joint Genome Institute"/>
            <consortium name="Mycorrhizal Genomics Consortium"/>
            <person name="Kohler A."/>
            <person name="Kuo A."/>
            <person name="Nagy L.G."/>
            <person name="Floudas D."/>
            <person name="Copeland A."/>
            <person name="Barry K.W."/>
            <person name="Cichocki N."/>
            <person name="Veneault-Fourrey C."/>
            <person name="LaButti K."/>
            <person name="Lindquist E.A."/>
            <person name="Lipzen A."/>
            <person name="Lundell T."/>
            <person name="Morin E."/>
            <person name="Murat C."/>
            <person name="Riley R."/>
            <person name="Ohm R."/>
            <person name="Sun H."/>
            <person name="Tunlid A."/>
            <person name="Henrissat B."/>
            <person name="Grigoriev I.V."/>
            <person name="Hibbett D.S."/>
            <person name="Martin F."/>
        </authorList>
    </citation>
    <scope>NUCLEOTIDE SEQUENCE [LARGE SCALE GENOMIC DNA]</scope>
    <source>
        <strain evidence="3">MUT 4182</strain>
    </source>
</reference>
<dbReference type="Proteomes" id="UP000054248">
    <property type="component" value="Unassembled WGS sequence"/>
</dbReference>
<reference evidence="2 3" key="1">
    <citation type="submission" date="2014-04" db="EMBL/GenBank/DDBJ databases">
        <authorList>
            <consortium name="DOE Joint Genome Institute"/>
            <person name="Kuo A."/>
            <person name="Girlanda M."/>
            <person name="Perotto S."/>
            <person name="Kohler A."/>
            <person name="Nagy L.G."/>
            <person name="Floudas D."/>
            <person name="Copeland A."/>
            <person name="Barry K.W."/>
            <person name="Cichocki N."/>
            <person name="Veneault-Fourrey C."/>
            <person name="LaButti K."/>
            <person name="Lindquist E.A."/>
            <person name="Lipzen A."/>
            <person name="Lundell T."/>
            <person name="Morin E."/>
            <person name="Murat C."/>
            <person name="Sun H."/>
            <person name="Tunlid A."/>
            <person name="Henrissat B."/>
            <person name="Grigoriev I.V."/>
            <person name="Hibbett D.S."/>
            <person name="Martin F."/>
            <person name="Nordberg H.P."/>
            <person name="Cantor M.N."/>
            <person name="Hua S.X."/>
        </authorList>
    </citation>
    <scope>NUCLEOTIDE SEQUENCE [LARGE SCALE GENOMIC DNA]</scope>
    <source>
        <strain evidence="2 3">MUT 4182</strain>
    </source>
</reference>
<dbReference type="Pfam" id="PF12697">
    <property type="entry name" value="Abhydrolase_6"/>
    <property type="match status" value="1"/>
</dbReference>
<dbReference type="OrthoDB" id="3152010at2759"/>
<dbReference type="InterPro" id="IPR029058">
    <property type="entry name" value="AB_hydrolase_fold"/>
</dbReference>
<feature type="domain" description="AB hydrolase-1" evidence="1">
    <location>
        <begin position="8"/>
        <end position="240"/>
    </location>
</feature>
<dbReference type="Gene3D" id="3.40.50.1820">
    <property type="entry name" value="alpha/beta hydrolase"/>
    <property type="match status" value="1"/>
</dbReference>
<evidence type="ECO:0000313" key="2">
    <source>
        <dbReference type="EMBL" id="KIO24278.1"/>
    </source>
</evidence>
<name>A0A0C3KS45_9AGAM</name>
<protein>
    <recommendedName>
        <fullName evidence="1">AB hydrolase-1 domain-containing protein</fullName>
    </recommendedName>
</protein>
<evidence type="ECO:0000313" key="3">
    <source>
        <dbReference type="Proteomes" id="UP000054248"/>
    </source>
</evidence>
<dbReference type="AlphaFoldDB" id="A0A0C3KS45"/>
<proteinExistence type="predicted"/>
<dbReference type="EMBL" id="KN823064">
    <property type="protein sequence ID" value="KIO24278.1"/>
    <property type="molecule type" value="Genomic_DNA"/>
</dbReference>
<sequence length="253" mass="27365">MTSSKPTIILIPGAWHTPDGFAPLSKFLESSGYQTISVPLPSVGASPPLDDFQPDVAAIRDVVTSSADAGSDVILFMHSYASLPGCEAIKGLTKADRERKGQTGGVIHLIFCSAFVLPEGVSPLDTRNGETWPWFVISEDGKVVTPAPGIPEQLFYNDLPPETVSKLVEELKPQSYCIFSSRITYAAYRDVPSTYFYDERDATIPLEGQKAMVEGSGVKFGAETFDAGHCGFIGKPEEMALAVRRVAGEEGRW</sequence>
<evidence type="ECO:0000259" key="1">
    <source>
        <dbReference type="Pfam" id="PF12697"/>
    </source>
</evidence>
<dbReference type="PANTHER" id="PTHR37017">
    <property type="entry name" value="AB HYDROLASE-1 DOMAIN-CONTAINING PROTEIN-RELATED"/>
    <property type="match status" value="1"/>
</dbReference>
<dbReference type="HOGENOM" id="CLU_046066_1_3_1"/>
<dbReference type="STRING" id="1051891.A0A0C3KS45"/>
<dbReference type="PANTHER" id="PTHR37017:SF11">
    <property type="entry name" value="ESTERASE_LIPASE_THIOESTERASE DOMAIN-CONTAINING PROTEIN"/>
    <property type="match status" value="1"/>
</dbReference>
<dbReference type="InterPro" id="IPR052897">
    <property type="entry name" value="Sec-Metab_Biosynth_Hydrolase"/>
</dbReference>
<organism evidence="2 3">
    <name type="scientific">Tulasnella calospora MUT 4182</name>
    <dbReference type="NCBI Taxonomy" id="1051891"/>
    <lineage>
        <taxon>Eukaryota</taxon>
        <taxon>Fungi</taxon>
        <taxon>Dikarya</taxon>
        <taxon>Basidiomycota</taxon>
        <taxon>Agaricomycotina</taxon>
        <taxon>Agaricomycetes</taxon>
        <taxon>Cantharellales</taxon>
        <taxon>Tulasnellaceae</taxon>
        <taxon>Tulasnella</taxon>
    </lineage>
</organism>
<dbReference type="SUPFAM" id="SSF53474">
    <property type="entry name" value="alpha/beta-Hydrolases"/>
    <property type="match status" value="1"/>
</dbReference>
<gene>
    <name evidence="2" type="ORF">M407DRAFT_77201</name>
</gene>
<keyword evidence="3" id="KW-1185">Reference proteome</keyword>